<dbReference type="InParanoid" id="A2FGL6"/>
<organism evidence="1 2">
    <name type="scientific">Trichomonas vaginalis (strain ATCC PRA-98 / G3)</name>
    <dbReference type="NCBI Taxonomy" id="412133"/>
    <lineage>
        <taxon>Eukaryota</taxon>
        <taxon>Metamonada</taxon>
        <taxon>Parabasalia</taxon>
        <taxon>Trichomonadida</taxon>
        <taxon>Trichomonadidae</taxon>
        <taxon>Trichomonas</taxon>
    </lineage>
</organism>
<keyword evidence="2" id="KW-1185">Reference proteome</keyword>
<dbReference type="AlphaFoldDB" id="A2FGL6"/>
<reference evidence="1" key="1">
    <citation type="submission" date="2006-10" db="EMBL/GenBank/DDBJ databases">
        <authorList>
            <person name="Amadeo P."/>
            <person name="Zhao Q."/>
            <person name="Wortman J."/>
            <person name="Fraser-Liggett C."/>
            <person name="Carlton J."/>
        </authorList>
    </citation>
    <scope>NUCLEOTIDE SEQUENCE</scope>
    <source>
        <strain evidence="1">G3</strain>
    </source>
</reference>
<dbReference type="EMBL" id="DS113781">
    <property type="protein sequence ID" value="EAX95940.1"/>
    <property type="molecule type" value="Genomic_DNA"/>
</dbReference>
<name>A2FGL6_TRIV3</name>
<evidence type="ECO:0000313" key="2">
    <source>
        <dbReference type="Proteomes" id="UP000001542"/>
    </source>
</evidence>
<dbReference type="RefSeq" id="XP_001308870.1">
    <property type="nucleotide sequence ID" value="XM_001308869.1"/>
</dbReference>
<accession>A2FGL6</accession>
<dbReference type="VEuPathDB" id="TrichDB:TVAG_077820"/>
<dbReference type="Proteomes" id="UP000001542">
    <property type="component" value="Unassembled WGS sequence"/>
</dbReference>
<gene>
    <name evidence="1" type="ORF">TVAG_077820</name>
</gene>
<evidence type="ECO:0000313" key="1">
    <source>
        <dbReference type="EMBL" id="EAX95940.1"/>
    </source>
</evidence>
<protein>
    <submittedName>
        <fullName evidence="1">Uncharacterized protein</fullName>
    </submittedName>
</protein>
<dbReference type="VEuPathDB" id="TrichDB:TVAGG3_1028360"/>
<sequence length="285" mass="33618">MLVPVVTDECENTDFIEILKTIIKILIIYSENDYCIEEAHDLALQIIFCENEVVNVQNSELILKLFNKTNFAKEIIEMNLFERLADLAFDSDEKCPIDVLSKFISSFSENSDLKNSIYEVSTNILWSELPEAVKRTLSERKLESAESYLVFFDTKLVLEEKYPNDLKIYEFTNLWNLIYPNESFIIQERYIAVLLRIWRYSSADFFVEAFNEKFVEDVLNVLENCSDLLPLSFEVFDYLILSFVNHGFDTSRIECIVEFLRKLQEDSPELCEEIDEVLDKYFQYE</sequence>
<proteinExistence type="predicted"/>
<reference evidence="1" key="2">
    <citation type="journal article" date="2007" name="Science">
        <title>Draft genome sequence of the sexually transmitted pathogen Trichomonas vaginalis.</title>
        <authorList>
            <person name="Carlton J.M."/>
            <person name="Hirt R.P."/>
            <person name="Silva J.C."/>
            <person name="Delcher A.L."/>
            <person name="Schatz M."/>
            <person name="Zhao Q."/>
            <person name="Wortman J.R."/>
            <person name="Bidwell S.L."/>
            <person name="Alsmark U.C.M."/>
            <person name="Besteiro S."/>
            <person name="Sicheritz-Ponten T."/>
            <person name="Noel C.J."/>
            <person name="Dacks J.B."/>
            <person name="Foster P.G."/>
            <person name="Simillion C."/>
            <person name="Van de Peer Y."/>
            <person name="Miranda-Saavedra D."/>
            <person name="Barton G.J."/>
            <person name="Westrop G.D."/>
            <person name="Mueller S."/>
            <person name="Dessi D."/>
            <person name="Fiori P.L."/>
            <person name="Ren Q."/>
            <person name="Paulsen I."/>
            <person name="Zhang H."/>
            <person name="Bastida-Corcuera F.D."/>
            <person name="Simoes-Barbosa A."/>
            <person name="Brown M.T."/>
            <person name="Hayes R.D."/>
            <person name="Mukherjee M."/>
            <person name="Okumura C.Y."/>
            <person name="Schneider R."/>
            <person name="Smith A.J."/>
            <person name="Vanacova S."/>
            <person name="Villalvazo M."/>
            <person name="Haas B.J."/>
            <person name="Pertea M."/>
            <person name="Feldblyum T.V."/>
            <person name="Utterback T.R."/>
            <person name="Shu C.L."/>
            <person name="Osoegawa K."/>
            <person name="de Jong P.J."/>
            <person name="Hrdy I."/>
            <person name="Horvathova L."/>
            <person name="Zubacova Z."/>
            <person name="Dolezal P."/>
            <person name="Malik S.B."/>
            <person name="Logsdon J.M. Jr."/>
            <person name="Henze K."/>
            <person name="Gupta A."/>
            <person name="Wang C.C."/>
            <person name="Dunne R.L."/>
            <person name="Upcroft J.A."/>
            <person name="Upcroft P."/>
            <person name="White O."/>
            <person name="Salzberg S.L."/>
            <person name="Tang P."/>
            <person name="Chiu C.-H."/>
            <person name="Lee Y.-S."/>
            <person name="Embley T.M."/>
            <person name="Coombs G.H."/>
            <person name="Mottram J.C."/>
            <person name="Tachezy J."/>
            <person name="Fraser-Liggett C.M."/>
            <person name="Johnson P.J."/>
        </authorList>
    </citation>
    <scope>NUCLEOTIDE SEQUENCE [LARGE SCALE GENOMIC DNA]</scope>
    <source>
        <strain evidence="1">G3</strain>
    </source>
</reference>
<dbReference type="KEGG" id="tva:4753705"/>